<sequence length="1299" mass="135160">MSVSKKTLIFGFVSAFIFTGGFLLGVPEAQAVQGGNQLSSIVTLTGTTGTGASTAVNFSGGTALNKMFHFCSFQYNTADSLHDQVFRSTALTATGTLTISAGQTAGSNQNLNYNCKILIFTAASDLVVNRYLAPTTAARPTAVNVTITAVSTTSQAFIIPHGETDPTDTTIGNEEEWEYQLTSATNVAIYVDSANNSSHPGARFEVVDWNNSDIRVQHINNLAMTTTETTDTSTIPVPVNLSKTWLMLTGSTEAGASSEVTGRMNVRADLQNASTVRLQRGTSTIAFEWSAQVIEDVSSYGLWNVQSGNIGMTTGQTANTLTISGVDASTTLVFCTAVAAFSCSGQSADTTAGNHDTVDTIVALTNSTTITATRGVTDSRALDVFVQAIEFLPAFTQSGYRWFRNTDSPDLASAVSNPGTSTDAIFGMGLDKGDEILYLAGDTATATSGDAWRIERRNAKTGFLTYAVTSDPSSGNDGPRDLGFQNSENRIYIVGFDSAPGNREWRIEKRKARTGELVYAVVNDPSSGADQANALAIDSTSSFMYVVGTDSTSGDEGWRIEKRNLSDGSLVYAVSSNFSTSSDVAEDISIDRDGGHMYVVGTEYVSSTDAQWRIEKRNLSDGSLVFATTTNPSSAVDTPERIVLASSSMFIVGRDRVVDNGEWRIERRSTSTGALLYAITSNPSGGVDEAVDIEVHDNKDVMYVIGEESNAWRIEKRSLGDGAFVTAFGTNGAVTSDPSGGADVPNVVALDRQDDRLYVAGRDNIPGEGEWRVERYNTNNGNTNWGNALAALNTSSTFPARRDAVRLRALVHVAVSKLATSSQSFKLQSAVSSGVCDTGFSGETYADVATSTGDIRFMSNPGVSGDSAALPNFRDPTHSGDNIVEQTYVDSGTFSNTTTIPVGEDGLWDFVIQNFSAPAGTTYCFRIVKSDGSLLSTYSQIPEVTTSASLTSAANQVFEFGQATTTAETITITASAGAGGAIATSTDIRIKIDGADAKIAWDTTKTNPTLGGSASGKVSGTVSYPDTQTLLIDVTSDFAVGETLNVSNLAFAQFSDVNAASPVLRLFVDGASDADDDDTNDKTIAVKGKITEKEHSGGVVADNKFDISASSVSGEELFGFKLEPEGENMDFGTTTLDLTLSGFAAGNITNAKLYLDLNSNNVVDGGDTQLGSNGTVLVSGGAGSITFSNTASVTTTRDIILAADVTSIDEGDYITFSLPASKIVMKGAVSKEFTNAKGAASNKNHGKPVGGRGGGGGFGGGAPGGGSQGGGGAGGGGEAPPPGDGAGGGGAGGGDGGAP</sequence>
<dbReference type="EMBL" id="LCQK01000003">
    <property type="protein sequence ID" value="KKW14786.1"/>
    <property type="molecule type" value="Genomic_DNA"/>
</dbReference>
<evidence type="ECO:0000256" key="1">
    <source>
        <dbReference type="SAM" id="MobiDB-lite"/>
    </source>
</evidence>
<proteinExistence type="predicted"/>
<feature type="compositionally biased region" description="Gly residues" evidence="1">
    <location>
        <begin position="1248"/>
        <end position="1299"/>
    </location>
</feature>
<protein>
    <submittedName>
        <fullName evidence="2">Uncharacterized protein</fullName>
    </submittedName>
</protein>
<dbReference type="InterPro" id="IPR011042">
    <property type="entry name" value="6-blade_b-propeller_TolB-like"/>
</dbReference>
<feature type="region of interest" description="Disordered" evidence="1">
    <location>
        <begin position="1237"/>
        <end position="1299"/>
    </location>
</feature>
<comment type="caution">
    <text evidence="2">The sequence shown here is derived from an EMBL/GenBank/DDBJ whole genome shotgun (WGS) entry which is preliminary data.</text>
</comment>
<dbReference type="SUPFAM" id="SSF63825">
    <property type="entry name" value="YWTD domain"/>
    <property type="match status" value="2"/>
</dbReference>
<reference evidence="2 3" key="1">
    <citation type="journal article" date="2015" name="Nature">
        <title>rRNA introns, odd ribosomes, and small enigmatic genomes across a large radiation of phyla.</title>
        <authorList>
            <person name="Brown C.T."/>
            <person name="Hug L.A."/>
            <person name="Thomas B.C."/>
            <person name="Sharon I."/>
            <person name="Castelle C.J."/>
            <person name="Singh A."/>
            <person name="Wilkins M.J."/>
            <person name="Williams K.H."/>
            <person name="Banfield J.F."/>
        </authorList>
    </citation>
    <scope>NUCLEOTIDE SEQUENCE [LARGE SCALE GENOMIC DNA]</scope>
</reference>
<dbReference type="Gene3D" id="2.120.10.30">
    <property type="entry name" value="TolB, C-terminal domain"/>
    <property type="match status" value="1"/>
</dbReference>
<dbReference type="STRING" id="1618665.UY55_C0003G0002"/>
<evidence type="ECO:0000313" key="3">
    <source>
        <dbReference type="Proteomes" id="UP000034224"/>
    </source>
</evidence>
<organism evidence="2 3">
    <name type="scientific">Candidatus Jorgensenbacteria bacterium GW2011_GWB1_50_10</name>
    <dbReference type="NCBI Taxonomy" id="1618665"/>
    <lineage>
        <taxon>Bacteria</taxon>
        <taxon>Candidatus Joergenseniibacteriota</taxon>
    </lineage>
</organism>
<gene>
    <name evidence="2" type="ORF">UY55_C0003G0002</name>
</gene>
<name>A0A0G1W7N9_9BACT</name>
<accession>A0A0G1W7N9</accession>
<dbReference type="Proteomes" id="UP000034224">
    <property type="component" value="Unassembled WGS sequence"/>
</dbReference>
<evidence type="ECO:0000313" key="2">
    <source>
        <dbReference type="EMBL" id="KKW14786.1"/>
    </source>
</evidence>